<keyword evidence="3" id="KW-1185">Reference proteome</keyword>
<dbReference type="Gene3D" id="3.40.50.2300">
    <property type="match status" value="1"/>
</dbReference>
<keyword evidence="2" id="KW-0449">Lipoprotein</keyword>
<sequence>MGTQIARWLAGPRKWVAAAVAVVLIGLVTWLVWPSPEPPRARKFLEITACLLTDDKGITGPQAAQIWAGMGDASAENHVQTEYLAVTGDQTAENALAYLNGLAMGHCDLLFATGDAQVAAVRTGAARFPAVLFRPVGQVPSAANVESVQGDDLRSAARDIVKGSLATDS</sequence>
<comment type="caution">
    <text evidence="2">The sequence shown here is derived from an EMBL/GenBank/DDBJ whole genome shotgun (WGS) entry which is preliminary data.</text>
</comment>
<dbReference type="RefSeq" id="WP_184842329.1">
    <property type="nucleotide sequence ID" value="NZ_JACHMN010000003.1"/>
</dbReference>
<feature type="transmembrane region" description="Helical" evidence="1">
    <location>
        <begin position="15"/>
        <end position="33"/>
    </location>
</feature>
<name>A0A841BWK1_9ACTN</name>
<dbReference type="AlphaFoldDB" id="A0A841BWK1"/>
<dbReference type="Proteomes" id="UP000587527">
    <property type="component" value="Unassembled WGS sequence"/>
</dbReference>
<evidence type="ECO:0000313" key="2">
    <source>
        <dbReference type="EMBL" id="MBB5872534.1"/>
    </source>
</evidence>
<reference evidence="2 3" key="1">
    <citation type="submission" date="2020-08" db="EMBL/GenBank/DDBJ databases">
        <title>Sequencing the genomes of 1000 actinobacteria strains.</title>
        <authorList>
            <person name="Klenk H.-P."/>
        </authorList>
    </citation>
    <scope>NUCLEOTIDE SEQUENCE [LARGE SCALE GENOMIC DNA]</scope>
    <source>
        <strain evidence="2 3">DSM 45362</strain>
    </source>
</reference>
<protein>
    <submittedName>
        <fullName evidence="2">Basic membrane lipoprotein Med (Substrate-binding protein (PBP1-ABC) superfamily)</fullName>
    </submittedName>
</protein>
<evidence type="ECO:0000313" key="3">
    <source>
        <dbReference type="Proteomes" id="UP000587527"/>
    </source>
</evidence>
<keyword evidence="1" id="KW-0812">Transmembrane</keyword>
<keyword evidence="1" id="KW-0472">Membrane</keyword>
<proteinExistence type="predicted"/>
<organism evidence="2 3">
    <name type="scientific">Allocatelliglobosispora scoriae</name>
    <dbReference type="NCBI Taxonomy" id="643052"/>
    <lineage>
        <taxon>Bacteria</taxon>
        <taxon>Bacillati</taxon>
        <taxon>Actinomycetota</taxon>
        <taxon>Actinomycetes</taxon>
        <taxon>Micromonosporales</taxon>
        <taxon>Micromonosporaceae</taxon>
        <taxon>Allocatelliglobosispora</taxon>
    </lineage>
</organism>
<accession>A0A841BWK1</accession>
<gene>
    <name evidence="2" type="ORF">F4553_005968</name>
</gene>
<keyword evidence="1" id="KW-1133">Transmembrane helix</keyword>
<evidence type="ECO:0000256" key="1">
    <source>
        <dbReference type="SAM" id="Phobius"/>
    </source>
</evidence>
<dbReference type="EMBL" id="JACHMN010000003">
    <property type="protein sequence ID" value="MBB5872534.1"/>
    <property type="molecule type" value="Genomic_DNA"/>
</dbReference>